<evidence type="ECO:0000256" key="4">
    <source>
        <dbReference type="ARBA" id="ARBA00022989"/>
    </source>
</evidence>
<dbReference type="GO" id="GO:0016020">
    <property type="term" value="C:membrane"/>
    <property type="evidence" value="ECO:0007669"/>
    <property type="project" value="UniProtKB-SubCell"/>
</dbReference>
<gene>
    <name evidence="7" type="ORF">RDB_LOCUS102065</name>
</gene>
<keyword evidence="5 6" id="KW-0472">Membrane</keyword>
<evidence type="ECO:0000256" key="2">
    <source>
        <dbReference type="ARBA" id="ARBA00022448"/>
    </source>
</evidence>
<feature type="transmembrane region" description="Helical" evidence="6">
    <location>
        <begin position="12"/>
        <end position="31"/>
    </location>
</feature>
<evidence type="ECO:0000256" key="3">
    <source>
        <dbReference type="ARBA" id="ARBA00022692"/>
    </source>
</evidence>
<dbReference type="SUPFAM" id="SSF103473">
    <property type="entry name" value="MFS general substrate transporter"/>
    <property type="match status" value="1"/>
</dbReference>
<keyword evidence="3 6" id="KW-0812">Transmembrane</keyword>
<evidence type="ECO:0000313" key="7">
    <source>
        <dbReference type="EMBL" id="CAE6442753.1"/>
    </source>
</evidence>
<feature type="transmembrane region" description="Helical" evidence="6">
    <location>
        <begin position="103"/>
        <end position="123"/>
    </location>
</feature>
<dbReference type="EMBL" id="CAJMWW010000096">
    <property type="protein sequence ID" value="CAE6442753.1"/>
    <property type="molecule type" value="Genomic_DNA"/>
</dbReference>
<dbReference type="PANTHER" id="PTHR43791:SF57">
    <property type="entry name" value="MAJOR FACILITATOR SUPERFAMILY (MFS) PROFILE DOMAIN-CONTAINING PROTEIN"/>
    <property type="match status" value="1"/>
</dbReference>
<evidence type="ECO:0000256" key="6">
    <source>
        <dbReference type="SAM" id="Phobius"/>
    </source>
</evidence>
<dbReference type="InterPro" id="IPR036259">
    <property type="entry name" value="MFS_trans_sf"/>
</dbReference>
<dbReference type="PANTHER" id="PTHR43791">
    <property type="entry name" value="PERMEASE-RELATED"/>
    <property type="match status" value="1"/>
</dbReference>
<dbReference type="GO" id="GO:0022857">
    <property type="term" value="F:transmembrane transporter activity"/>
    <property type="evidence" value="ECO:0007669"/>
    <property type="project" value="TreeGrafter"/>
</dbReference>
<name>A0A8H3AXE7_9AGAM</name>
<dbReference type="Proteomes" id="UP000663841">
    <property type="component" value="Unassembled WGS sequence"/>
</dbReference>
<evidence type="ECO:0000313" key="8">
    <source>
        <dbReference type="Proteomes" id="UP000663841"/>
    </source>
</evidence>
<dbReference type="AlphaFoldDB" id="A0A8H3AXE7"/>
<dbReference type="Gene3D" id="1.20.1250.20">
    <property type="entry name" value="MFS general substrate transporter like domains"/>
    <property type="match status" value="1"/>
</dbReference>
<feature type="transmembrane region" description="Helical" evidence="6">
    <location>
        <begin position="37"/>
        <end position="58"/>
    </location>
</feature>
<comment type="caution">
    <text evidence="7">The sequence shown here is derived from an EMBL/GenBank/DDBJ whole genome shotgun (WGS) entry which is preliminary data.</text>
</comment>
<organism evidence="7 8">
    <name type="scientific">Rhizoctonia solani</name>
    <dbReference type="NCBI Taxonomy" id="456999"/>
    <lineage>
        <taxon>Eukaryota</taxon>
        <taxon>Fungi</taxon>
        <taxon>Dikarya</taxon>
        <taxon>Basidiomycota</taxon>
        <taxon>Agaricomycotina</taxon>
        <taxon>Agaricomycetes</taxon>
        <taxon>Cantharellales</taxon>
        <taxon>Ceratobasidiaceae</taxon>
        <taxon>Rhizoctonia</taxon>
    </lineage>
</organism>
<proteinExistence type="predicted"/>
<evidence type="ECO:0000256" key="5">
    <source>
        <dbReference type="ARBA" id="ARBA00023136"/>
    </source>
</evidence>
<comment type="subcellular location">
    <subcellularLocation>
        <location evidence="1">Membrane</location>
        <topology evidence="1">Multi-pass membrane protein</topology>
    </subcellularLocation>
</comment>
<protein>
    <submittedName>
        <fullName evidence="7">Uncharacterized protein</fullName>
    </submittedName>
</protein>
<feature type="transmembrane region" description="Helical" evidence="6">
    <location>
        <begin position="70"/>
        <end position="91"/>
    </location>
</feature>
<keyword evidence="4 6" id="KW-1133">Transmembrane helix</keyword>
<reference evidence="7" key="1">
    <citation type="submission" date="2021-01" db="EMBL/GenBank/DDBJ databases">
        <authorList>
            <person name="Kaushik A."/>
        </authorList>
    </citation>
    <scope>NUCLEOTIDE SEQUENCE</scope>
    <source>
        <strain evidence="7">AG3-T5</strain>
    </source>
</reference>
<sequence>MRNLHPSNVAPIQFMHTVLAIAGFAMLIASTNPAVQYTAVFVASAGAFPNVAMCMSWCGNNFGGAMKRSVAIAMVVAFGNLGGLIASYTYISRNAPRYYSGHGTLIGVLALGAVVSLIVHIYCRRENKRRDRAYKAPELYTEDELKSENRKGDSATFFRFVD</sequence>
<accession>A0A8H3AXE7</accession>
<keyword evidence="2" id="KW-0813">Transport</keyword>
<evidence type="ECO:0000256" key="1">
    <source>
        <dbReference type="ARBA" id="ARBA00004141"/>
    </source>
</evidence>